<evidence type="ECO:0000259" key="2">
    <source>
        <dbReference type="Pfam" id="PF01464"/>
    </source>
</evidence>
<evidence type="ECO:0000256" key="1">
    <source>
        <dbReference type="SAM" id="MobiDB-lite"/>
    </source>
</evidence>
<dbReference type="PANTHER" id="PTHR37423">
    <property type="entry name" value="SOLUBLE LYTIC MUREIN TRANSGLYCOSYLASE-RELATED"/>
    <property type="match status" value="1"/>
</dbReference>
<feature type="domain" description="Transglycosylase SLT" evidence="2">
    <location>
        <begin position="90"/>
        <end position="194"/>
    </location>
</feature>
<evidence type="ECO:0000313" key="4">
    <source>
        <dbReference type="Proteomes" id="UP000430222"/>
    </source>
</evidence>
<keyword evidence="4" id="KW-1185">Reference proteome</keyword>
<reference evidence="3 4" key="1">
    <citation type="submission" date="2019-08" db="EMBL/GenBank/DDBJ databases">
        <title>In-depth cultivation of the pig gut microbiome towards novel bacterial diversity and tailored functional studies.</title>
        <authorList>
            <person name="Wylensek D."/>
            <person name="Hitch T.C.A."/>
            <person name="Clavel T."/>
        </authorList>
    </citation>
    <scope>NUCLEOTIDE SEQUENCE [LARGE SCALE GENOMIC DNA]</scope>
    <source>
        <strain evidence="4">WCA-380-WT-3B3</strain>
    </source>
</reference>
<proteinExistence type="predicted"/>
<dbReference type="Proteomes" id="UP000430222">
    <property type="component" value="Unassembled WGS sequence"/>
</dbReference>
<feature type="compositionally biased region" description="Polar residues" evidence="1">
    <location>
        <begin position="58"/>
        <end position="68"/>
    </location>
</feature>
<dbReference type="SUPFAM" id="SSF53955">
    <property type="entry name" value="Lysozyme-like"/>
    <property type="match status" value="1"/>
</dbReference>
<accession>A0A6I2UXQ2</accession>
<dbReference type="CDD" id="cd00254">
    <property type="entry name" value="LT-like"/>
    <property type="match status" value="1"/>
</dbReference>
<organism evidence="3 4">
    <name type="scientific">Selenomonas montiformis</name>
    <dbReference type="NCBI Taxonomy" id="2652285"/>
    <lineage>
        <taxon>Bacteria</taxon>
        <taxon>Bacillati</taxon>
        <taxon>Bacillota</taxon>
        <taxon>Negativicutes</taxon>
        <taxon>Selenomonadales</taxon>
        <taxon>Selenomonadaceae</taxon>
        <taxon>Selenomonas</taxon>
    </lineage>
</organism>
<dbReference type="EMBL" id="VUNL01000002">
    <property type="protein sequence ID" value="MSV24066.1"/>
    <property type="molecule type" value="Genomic_DNA"/>
</dbReference>
<gene>
    <name evidence="3" type="ORF">FYJ78_02465</name>
</gene>
<dbReference type="Pfam" id="PF01464">
    <property type="entry name" value="SLT"/>
    <property type="match status" value="1"/>
</dbReference>
<comment type="caution">
    <text evidence="3">The sequence shown here is derived from an EMBL/GenBank/DDBJ whole genome shotgun (WGS) entry which is preliminary data.</text>
</comment>
<protein>
    <submittedName>
        <fullName evidence="3">Lytic transglycosylase domain-containing protein</fullName>
    </submittedName>
</protein>
<dbReference type="InterPro" id="IPR023346">
    <property type="entry name" value="Lysozyme-like_dom_sf"/>
</dbReference>
<sequence>MIDVSGIRHVQARIAQLQEKFGIPGGVPGVTFQQHLQREMQKSDGTRSVSPDDPAAVNISSDGGKTGQRISFPTVSENLPLADRSLGVLIDGAAKKYRVDPKLLSAIAQVESGGNQDATSSAGAVGVMQLMPDTAASLGVNPYDKKQNIEGGAKYLREMLDSFDGDIRKAVAAYNAGPQAVRDYGGVPPYRETQNYVNKVLDLYH</sequence>
<dbReference type="AlphaFoldDB" id="A0A6I2UXQ2"/>
<dbReference type="InterPro" id="IPR008258">
    <property type="entry name" value="Transglycosylase_SLT_dom_1"/>
</dbReference>
<evidence type="ECO:0000313" key="3">
    <source>
        <dbReference type="EMBL" id="MSV24066.1"/>
    </source>
</evidence>
<name>A0A6I2UXQ2_9FIRM</name>
<feature type="region of interest" description="Disordered" evidence="1">
    <location>
        <begin position="40"/>
        <end position="68"/>
    </location>
</feature>
<dbReference type="Gene3D" id="1.10.530.10">
    <property type="match status" value="1"/>
</dbReference>
<dbReference type="PANTHER" id="PTHR37423:SF2">
    <property type="entry name" value="MEMBRANE-BOUND LYTIC MUREIN TRANSGLYCOSYLASE C"/>
    <property type="match status" value="1"/>
</dbReference>
<dbReference type="RefSeq" id="WP_154619799.1">
    <property type="nucleotide sequence ID" value="NZ_VUNL01000002.1"/>
</dbReference>